<accession>A0A1H2RGL5</accession>
<dbReference type="EMBL" id="FNOM01000001">
    <property type="protein sequence ID" value="SDW18596.1"/>
    <property type="molecule type" value="Genomic_DNA"/>
</dbReference>
<reference evidence="2 3" key="1">
    <citation type="submission" date="2016-10" db="EMBL/GenBank/DDBJ databases">
        <authorList>
            <person name="de Groot N.N."/>
        </authorList>
    </citation>
    <scope>NUCLEOTIDE SEQUENCE [LARGE SCALE GENOMIC DNA]</scope>
    <source>
        <strain evidence="2 3">CGMCC 1.8894</strain>
    </source>
</reference>
<dbReference type="Pfam" id="PF09898">
    <property type="entry name" value="DUF2125"/>
    <property type="match status" value="1"/>
</dbReference>
<sequence>MQVITNTTARVFYMAAALSLAGSGAALADLTHKQVWEGLREWSLAFDQLAAAETALVEGDTLVLTAVTMTSDADGTRTVFSIPEMRLQQVDADSVTITMSETGDIRSTSEARPFVPATDATLRLDLSNTQITATGAPEQMAFASRSDEIVLTLESLTQDGVAKDVSFEMSFADLAEDSVLTLNEGVGFTSDSRVGAIAISGAGSAAEGESGQFEGQINGFGVTASMENAQLVGESDTLTAAALEAGFAFDANVGSESSQFSFAQEDFMGTSTGNVSMGPSGFGFAMGGTNMAMDIELSALDIEGTSPMSPAPIDYALDELSFSIDMPMVATPDAVPFSAGLRMLGVTLGDEFWSVFDPSAAVPRDPASIIVALSGMGRWDTDIMEDEAMDGEAPGGEVESLAINELAMSVGGAELTGEGAFTFDNDDLTTFDGMPRPEGRMGLTLRGGQSFMNALVAAGMLPQEQAFFGQMMLGALAQAAGEDYYVSEITVTEDGRVLANGQPLPF</sequence>
<dbReference type="InterPro" id="IPR018666">
    <property type="entry name" value="DUF2125"/>
</dbReference>
<organism evidence="2 3">
    <name type="scientific">Roseicitreum antarcticum</name>
    <dbReference type="NCBI Taxonomy" id="564137"/>
    <lineage>
        <taxon>Bacteria</taxon>
        <taxon>Pseudomonadati</taxon>
        <taxon>Pseudomonadota</taxon>
        <taxon>Alphaproteobacteria</taxon>
        <taxon>Rhodobacterales</taxon>
        <taxon>Paracoccaceae</taxon>
        <taxon>Roseicitreum</taxon>
    </lineage>
</organism>
<feature type="chain" id="PRO_5011547039" description="DUF2125 domain-containing protein" evidence="1">
    <location>
        <begin position="29"/>
        <end position="506"/>
    </location>
</feature>
<dbReference type="Proteomes" id="UP000198539">
    <property type="component" value="Unassembled WGS sequence"/>
</dbReference>
<gene>
    <name evidence="2" type="ORF">SAMN04488238_101310</name>
</gene>
<evidence type="ECO:0000313" key="2">
    <source>
        <dbReference type="EMBL" id="SDW18596.1"/>
    </source>
</evidence>
<evidence type="ECO:0000256" key="1">
    <source>
        <dbReference type="SAM" id="SignalP"/>
    </source>
</evidence>
<keyword evidence="3" id="KW-1185">Reference proteome</keyword>
<dbReference type="AlphaFoldDB" id="A0A1H2RGL5"/>
<keyword evidence="1" id="KW-0732">Signal</keyword>
<protein>
    <recommendedName>
        <fullName evidence="4">DUF2125 domain-containing protein</fullName>
    </recommendedName>
</protein>
<proteinExistence type="predicted"/>
<evidence type="ECO:0008006" key="4">
    <source>
        <dbReference type="Google" id="ProtNLM"/>
    </source>
</evidence>
<dbReference type="STRING" id="564137.SAMN04488238_101310"/>
<name>A0A1H2RGL5_9RHOB</name>
<evidence type="ECO:0000313" key="3">
    <source>
        <dbReference type="Proteomes" id="UP000198539"/>
    </source>
</evidence>
<dbReference type="OrthoDB" id="7791409at2"/>
<dbReference type="RefSeq" id="WP_092884680.1">
    <property type="nucleotide sequence ID" value="NZ_CP061498.1"/>
</dbReference>
<feature type="signal peptide" evidence="1">
    <location>
        <begin position="1"/>
        <end position="28"/>
    </location>
</feature>